<evidence type="ECO:0000256" key="6">
    <source>
        <dbReference type="SAM" id="MobiDB-lite"/>
    </source>
</evidence>
<comment type="subcellular location">
    <subcellularLocation>
        <location evidence="1">Membrane</location>
    </subcellularLocation>
</comment>
<keyword evidence="4" id="KW-0472">Membrane</keyword>
<proteinExistence type="inferred from homology"/>
<keyword evidence="8" id="KW-1185">Reference proteome</keyword>
<organism evidence="7 8">
    <name type="scientific">Acipenser oxyrinchus oxyrinchus</name>
    <dbReference type="NCBI Taxonomy" id="40147"/>
    <lineage>
        <taxon>Eukaryota</taxon>
        <taxon>Metazoa</taxon>
        <taxon>Chordata</taxon>
        <taxon>Craniata</taxon>
        <taxon>Vertebrata</taxon>
        <taxon>Euteleostomi</taxon>
        <taxon>Actinopterygii</taxon>
        <taxon>Chondrostei</taxon>
        <taxon>Acipenseriformes</taxon>
        <taxon>Acipenseridae</taxon>
        <taxon>Acipenser</taxon>
    </lineage>
</organism>
<evidence type="ECO:0000256" key="5">
    <source>
        <dbReference type="ARBA" id="ARBA00034309"/>
    </source>
</evidence>
<dbReference type="InterPro" id="IPR030431">
    <property type="entry name" value="ENTREP1-3"/>
</dbReference>
<sequence length="161" mass="18129">MSCEAATQTEARPELAAVTLRRSGRSRVPRPTRPTSPVDYQTYRDTKQLVARFLEQSSCTMTPKVQDLVDNIKTVLKSDEEHMQEVVLSANVIDQITSLQQPPRTVQTLPLRKRPGLLHLRSCGDLSTFTRAESQPAERQGQRGEQDRPHSLIGVVREIVL</sequence>
<evidence type="ECO:0000256" key="2">
    <source>
        <dbReference type="ARBA" id="ARBA00022692"/>
    </source>
</evidence>
<evidence type="ECO:0000313" key="8">
    <source>
        <dbReference type="Proteomes" id="UP001230051"/>
    </source>
</evidence>
<evidence type="ECO:0000256" key="1">
    <source>
        <dbReference type="ARBA" id="ARBA00004370"/>
    </source>
</evidence>
<feature type="compositionally biased region" description="Polar residues" evidence="6">
    <location>
        <begin position="1"/>
        <end position="10"/>
    </location>
</feature>
<dbReference type="Proteomes" id="UP001230051">
    <property type="component" value="Unassembled WGS sequence"/>
</dbReference>
<gene>
    <name evidence="7" type="primary">FAM189A2</name>
    <name evidence="7" type="ORF">AOXY_G2268</name>
</gene>
<evidence type="ECO:0000313" key="7">
    <source>
        <dbReference type="EMBL" id="KAK1174712.1"/>
    </source>
</evidence>
<protein>
    <submittedName>
        <fullName evidence="7">Protein FAM189A2 isoform X1</fullName>
    </submittedName>
</protein>
<comment type="similarity">
    <text evidence="5">Belongs to the ENTREP family.</text>
</comment>
<evidence type="ECO:0000256" key="3">
    <source>
        <dbReference type="ARBA" id="ARBA00022989"/>
    </source>
</evidence>
<dbReference type="PANTHER" id="PTHR17615">
    <property type="entry name" value="PROTEIN FAM189A"/>
    <property type="match status" value="1"/>
</dbReference>
<dbReference type="PANTHER" id="PTHR17615:SF8">
    <property type="entry name" value="ENDOSOMAL TRANSMEMBRANE EPSIN INTERACTOR 1"/>
    <property type="match status" value="1"/>
</dbReference>
<evidence type="ECO:0000256" key="4">
    <source>
        <dbReference type="ARBA" id="ARBA00023136"/>
    </source>
</evidence>
<name>A0AAD8GI45_ACIOX</name>
<feature type="region of interest" description="Disordered" evidence="6">
    <location>
        <begin position="1"/>
        <end position="39"/>
    </location>
</feature>
<accession>A0AAD8GI45</accession>
<dbReference type="GO" id="GO:0016020">
    <property type="term" value="C:membrane"/>
    <property type="evidence" value="ECO:0007669"/>
    <property type="project" value="UniProtKB-SubCell"/>
</dbReference>
<keyword evidence="2" id="KW-0812">Transmembrane</keyword>
<comment type="caution">
    <text evidence="7">The sequence shown here is derived from an EMBL/GenBank/DDBJ whole genome shotgun (WGS) entry which is preliminary data.</text>
</comment>
<dbReference type="AlphaFoldDB" id="A0AAD8GI45"/>
<reference evidence="7" key="1">
    <citation type="submission" date="2022-02" db="EMBL/GenBank/DDBJ databases">
        <title>Atlantic sturgeon de novo genome assembly.</title>
        <authorList>
            <person name="Stock M."/>
            <person name="Klopp C."/>
            <person name="Guiguen Y."/>
            <person name="Cabau C."/>
            <person name="Parinello H."/>
            <person name="Santidrian Yebra-Pimentel E."/>
            <person name="Kuhl H."/>
            <person name="Dirks R.P."/>
            <person name="Guessner J."/>
            <person name="Wuertz S."/>
            <person name="Du K."/>
            <person name="Schartl M."/>
        </authorList>
    </citation>
    <scope>NUCLEOTIDE SEQUENCE</scope>
    <source>
        <strain evidence="7">STURGEONOMICS-FGT-2020</strain>
        <tissue evidence="7">Whole blood</tissue>
    </source>
</reference>
<keyword evidence="3" id="KW-1133">Transmembrane helix</keyword>
<dbReference type="EMBL" id="JAGXEW010000002">
    <property type="protein sequence ID" value="KAK1174712.1"/>
    <property type="molecule type" value="Genomic_DNA"/>
</dbReference>